<dbReference type="InterPro" id="IPR036271">
    <property type="entry name" value="Tet_transcr_reg_TetR-rel_C_sf"/>
</dbReference>
<dbReference type="Gene3D" id="1.10.357.10">
    <property type="entry name" value="Tetracycline Repressor, domain 2"/>
    <property type="match status" value="1"/>
</dbReference>
<dbReference type="PANTHER" id="PTHR30055">
    <property type="entry name" value="HTH-TYPE TRANSCRIPTIONAL REGULATOR RUTR"/>
    <property type="match status" value="1"/>
</dbReference>
<comment type="caution">
    <text evidence="7">The sequence shown here is derived from an EMBL/GenBank/DDBJ whole genome shotgun (WGS) entry which is preliminary data.</text>
</comment>
<dbReference type="InterPro" id="IPR009057">
    <property type="entry name" value="Homeodomain-like_sf"/>
</dbReference>
<keyword evidence="8" id="KW-1185">Reference proteome</keyword>
<reference evidence="7 8" key="1">
    <citation type="journal article" date="2019" name="Int. J. Syst. Evol. Microbiol.">
        <title>The Global Catalogue of Microorganisms (GCM) 10K type strain sequencing project: providing services to taxonomists for standard genome sequencing and annotation.</title>
        <authorList>
            <consortium name="The Broad Institute Genomics Platform"/>
            <consortium name="The Broad Institute Genome Sequencing Center for Infectious Disease"/>
            <person name="Wu L."/>
            <person name="Ma J."/>
        </authorList>
    </citation>
    <scope>NUCLEOTIDE SEQUENCE [LARGE SCALE GENOMIC DNA]</scope>
    <source>
        <strain evidence="7 8">JCM 15933</strain>
    </source>
</reference>
<gene>
    <name evidence="7" type="ORF">GCM10009827_016270</name>
</gene>
<name>A0ABN1ZSX5_9ACTN</name>
<evidence type="ECO:0000313" key="8">
    <source>
        <dbReference type="Proteomes" id="UP001501470"/>
    </source>
</evidence>
<sequence>MTTTREKIVEAAAALLNEGGREAISTRAVSAAAGVQAPTIYRLFGDKQGLLDAVASHGFVSYLGGKMGLPETGDPVEDLRRGWDLHVAFGLEHPAVYTLIYGEPRPGVESPAARAAAEVLAGQVKRIAAAGRLRVSEERAAHLIHAAGCGMTLTLIALPPEARDPALSALARESIIAAVTSERAADGGGGDASLAGAAGALRAALPGVTALTGAERALLDEWLTRLADSGHSADAQPAGHAGTDPRPHGRTF</sequence>
<dbReference type="Pfam" id="PF00440">
    <property type="entry name" value="TetR_N"/>
    <property type="match status" value="1"/>
</dbReference>
<accession>A0ABN1ZSX5</accession>
<evidence type="ECO:0000313" key="7">
    <source>
        <dbReference type="EMBL" id="GAA1503839.1"/>
    </source>
</evidence>
<dbReference type="Proteomes" id="UP001501470">
    <property type="component" value="Unassembled WGS sequence"/>
</dbReference>
<dbReference type="InterPro" id="IPR050109">
    <property type="entry name" value="HTH-type_TetR-like_transc_reg"/>
</dbReference>
<evidence type="ECO:0000256" key="2">
    <source>
        <dbReference type="ARBA" id="ARBA00023125"/>
    </source>
</evidence>
<dbReference type="PRINTS" id="PR00455">
    <property type="entry name" value="HTHTETR"/>
</dbReference>
<dbReference type="RefSeq" id="WP_344501156.1">
    <property type="nucleotide sequence ID" value="NZ_BAAAQD010000002.1"/>
</dbReference>
<evidence type="ECO:0000256" key="1">
    <source>
        <dbReference type="ARBA" id="ARBA00023015"/>
    </source>
</evidence>
<evidence type="ECO:0000259" key="6">
    <source>
        <dbReference type="PROSITE" id="PS50977"/>
    </source>
</evidence>
<proteinExistence type="predicted"/>
<evidence type="ECO:0000256" key="3">
    <source>
        <dbReference type="ARBA" id="ARBA00023163"/>
    </source>
</evidence>
<keyword evidence="2 4" id="KW-0238">DNA-binding</keyword>
<dbReference type="SUPFAM" id="SSF46689">
    <property type="entry name" value="Homeodomain-like"/>
    <property type="match status" value="1"/>
</dbReference>
<dbReference type="PANTHER" id="PTHR30055:SF234">
    <property type="entry name" value="HTH-TYPE TRANSCRIPTIONAL REGULATOR BETI"/>
    <property type="match status" value="1"/>
</dbReference>
<feature type="compositionally biased region" description="Basic and acidic residues" evidence="5">
    <location>
        <begin position="243"/>
        <end position="252"/>
    </location>
</feature>
<protein>
    <submittedName>
        <fullName evidence="7">TetR/AcrR family transcriptional regulator</fullName>
    </submittedName>
</protein>
<dbReference type="EMBL" id="BAAAQD010000002">
    <property type="protein sequence ID" value="GAA1503839.1"/>
    <property type="molecule type" value="Genomic_DNA"/>
</dbReference>
<feature type="region of interest" description="Disordered" evidence="5">
    <location>
        <begin position="230"/>
        <end position="252"/>
    </location>
</feature>
<organism evidence="7 8">
    <name type="scientific">Dactylosporangium maewongense</name>
    <dbReference type="NCBI Taxonomy" id="634393"/>
    <lineage>
        <taxon>Bacteria</taxon>
        <taxon>Bacillati</taxon>
        <taxon>Actinomycetota</taxon>
        <taxon>Actinomycetes</taxon>
        <taxon>Micromonosporales</taxon>
        <taxon>Micromonosporaceae</taxon>
        <taxon>Dactylosporangium</taxon>
    </lineage>
</organism>
<keyword evidence="1" id="KW-0805">Transcription regulation</keyword>
<evidence type="ECO:0000256" key="4">
    <source>
        <dbReference type="PROSITE-ProRule" id="PRU00335"/>
    </source>
</evidence>
<dbReference type="PROSITE" id="PS50977">
    <property type="entry name" value="HTH_TETR_2"/>
    <property type="match status" value="1"/>
</dbReference>
<dbReference type="InterPro" id="IPR001647">
    <property type="entry name" value="HTH_TetR"/>
</dbReference>
<dbReference type="SUPFAM" id="SSF48498">
    <property type="entry name" value="Tetracyclin repressor-like, C-terminal domain"/>
    <property type="match status" value="1"/>
</dbReference>
<feature type="domain" description="HTH tetR-type" evidence="6">
    <location>
        <begin position="2"/>
        <end position="62"/>
    </location>
</feature>
<keyword evidence="3" id="KW-0804">Transcription</keyword>
<evidence type="ECO:0000256" key="5">
    <source>
        <dbReference type="SAM" id="MobiDB-lite"/>
    </source>
</evidence>
<feature type="DNA-binding region" description="H-T-H motif" evidence="4">
    <location>
        <begin position="25"/>
        <end position="44"/>
    </location>
</feature>